<dbReference type="Pfam" id="PF00078">
    <property type="entry name" value="RVT_1"/>
    <property type="match status" value="1"/>
</dbReference>
<dbReference type="InterPro" id="IPR041373">
    <property type="entry name" value="RT_RNaseH"/>
</dbReference>
<evidence type="ECO:0000256" key="1">
    <source>
        <dbReference type="ARBA" id="ARBA00012493"/>
    </source>
</evidence>
<keyword evidence="7" id="KW-0255">Endonuclease</keyword>
<dbReference type="GO" id="GO:0004190">
    <property type="term" value="F:aspartic-type endopeptidase activity"/>
    <property type="evidence" value="ECO:0007669"/>
    <property type="project" value="UniProtKB-KW"/>
</dbReference>
<dbReference type="CDD" id="cd09274">
    <property type="entry name" value="RNase_HI_RT_Ty3"/>
    <property type="match status" value="1"/>
</dbReference>
<organism evidence="12 13">
    <name type="scientific">Rudbeckia flower distortion virus</name>
    <dbReference type="NCBI Taxonomy" id="587370"/>
    <lineage>
        <taxon>Viruses</taxon>
        <taxon>Riboviria</taxon>
        <taxon>Pararnavirae</taxon>
        <taxon>Artverviricota</taxon>
        <taxon>Revtraviricetes</taxon>
        <taxon>Ortervirales</taxon>
        <taxon>Caulimoviridae</taxon>
        <taxon>Ruflodivirus</taxon>
        <taxon>Ruflodivirus deformatiorudbeckiae</taxon>
    </lineage>
</organism>
<protein>
    <recommendedName>
        <fullName evidence="1">RNA-directed DNA polymerase</fullName>
        <ecNumber evidence="1">2.7.7.49</ecNumber>
    </recommendedName>
</protein>
<evidence type="ECO:0000313" key="12">
    <source>
        <dbReference type="EMBL" id="ACL36982.1"/>
    </source>
</evidence>
<evidence type="ECO:0000256" key="10">
    <source>
        <dbReference type="ARBA" id="ARBA00025678"/>
    </source>
</evidence>
<feature type="domain" description="Reverse transcriptase" evidence="11">
    <location>
        <begin position="295"/>
        <end position="477"/>
    </location>
</feature>
<dbReference type="GO" id="GO:0004519">
    <property type="term" value="F:endonuclease activity"/>
    <property type="evidence" value="ECO:0007669"/>
    <property type="project" value="UniProtKB-KW"/>
</dbReference>
<keyword evidence="13" id="KW-1185">Reference proteome</keyword>
<dbReference type="RefSeq" id="YP_002519387.1">
    <property type="nucleotide sequence ID" value="NC_011920.1"/>
</dbReference>
<evidence type="ECO:0000256" key="9">
    <source>
        <dbReference type="ARBA" id="ARBA00022918"/>
    </source>
</evidence>
<accession>B8Y871</accession>
<dbReference type="InterPro" id="IPR000588">
    <property type="entry name" value="Pept_A3A"/>
</dbReference>
<evidence type="ECO:0000256" key="6">
    <source>
        <dbReference type="ARBA" id="ARBA00022750"/>
    </source>
</evidence>
<dbReference type="GO" id="GO:0006508">
    <property type="term" value="P:proteolysis"/>
    <property type="evidence" value="ECO:0007669"/>
    <property type="project" value="UniProtKB-KW"/>
</dbReference>
<evidence type="ECO:0000256" key="5">
    <source>
        <dbReference type="ARBA" id="ARBA00022722"/>
    </source>
</evidence>
<dbReference type="Gene3D" id="3.30.70.270">
    <property type="match status" value="2"/>
</dbReference>
<dbReference type="InterPro" id="IPR051320">
    <property type="entry name" value="Viral_Replic_Matur_Polypro"/>
</dbReference>
<dbReference type="InterPro" id="IPR043128">
    <property type="entry name" value="Rev_trsase/Diguanyl_cyclase"/>
</dbReference>
<dbReference type="Pfam" id="PF17917">
    <property type="entry name" value="RT_RNaseH"/>
    <property type="match status" value="1"/>
</dbReference>
<dbReference type="Gene3D" id="3.10.10.10">
    <property type="entry name" value="HIV Type 1 Reverse Transcriptase, subunit A, domain 1"/>
    <property type="match status" value="1"/>
</dbReference>
<evidence type="ECO:0000256" key="3">
    <source>
        <dbReference type="ARBA" id="ARBA00022679"/>
    </source>
</evidence>
<dbReference type="Proteomes" id="UP000201408">
    <property type="component" value="Segment"/>
</dbReference>
<reference evidence="12 13" key="1">
    <citation type="submission" date="2008-11" db="EMBL/GenBank/DDBJ databases">
        <title>Complete sequence of Rudbeckia flower distortion virus (RuFDV), a pararetrovirus in the family Caulimoviridae isolated from Rudbeckia hirta.</title>
        <authorList>
            <person name="Lockhart B."/>
            <person name="Olszewski N."/>
        </authorList>
    </citation>
    <scope>NUCLEOTIDE SEQUENCE [LARGE SCALE GENOMIC DNA]</scope>
    <source>
        <strain evidence="12">Minnesota</strain>
    </source>
</reference>
<keyword evidence="2" id="KW-0645">Protease</keyword>
<dbReference type="CDD" id="cd01647">
    <property type="entry name" value="RT_LTR"/>
    <property type="match status" value="1"/>
</dbReference>
<keyword evidence="4" id="KW-0548">Nucleotidyltransferase</keyword>
<keyword evidence="3" id="KW-0808">Transferase</keyword>
<dbReference type="MEROPS" id="A03.001"/>
<dbReference type="PANTHER" id="PTHR33064">
    <property type="entry name" value="POL PROTEIN"/>
    <property type="match status" value="1"/>
</dbReference>
<proteinExistence type="predicted"/>
<keyword evidence="8" id="KW-0378">Hydrolase</keyword>
<dbReference type="SUPFAM" id="SSF56672">
    <property type="entry name" value="DNA/RNA polymerases"/>
    <property type="match status" value="1"/>
</dbReference>
<keyword evidence="5" id="KW-0540">Nuclease</keyword>
<keyword evidence="9" id="KW-0695">RNA-directed DNA polymerase</keyword>
<dbReference type="InterPro" id="IPR043502">
    <property type="entry name" value="DNA/RNA_pol_sf"/>
</dbReference>
<evidence type="ECO:0000313" key="13">
    <source>
        <dbReference type="Proteomes" id="UP000201408"/>
    </source>
</evidence>
<dbReference type="GO" id="GO:0003964">
    <property type="term" value="F:RNA-directed DNA polymerase activity"/>
    <property type="evidence" value="ECO:0007669"/>
    <property type="project" value="UniProtKB-KW"/>
</dbReference>
<dbReference type="PRINTS" id="PR00731">
    <property type="entry name" value="CAULIMOPTASE"/>
</dbReference>
<comment type="function">
    <text evidence="10">Encodes for at least two polypeptides: protease (PR) and reverse transcriptase (RT). The protease processes the polyprotein in cis. Reverse transcriptase is multifunctional enzyme that converts the viral RNA genome into dsDNA in viral cytoplasmic capsids. This enzyme displays a DNA polymerase activity that can copy either DNA or RNA templates, and a ribonuclease H (RNase H) activity that cleaves the RNA strand of RNA-DNA heteroduplexes in a partially processive 3'- to 5'-endonucleasic mode. Neo-synthesized pregenomic RNA (pgRNA) are encapsidated, and reverse-transcribed inside the nucleocapsid. Partial (+)DNA is synthesized from the (-)DNA template and generates the relaxed circular DNA (RC-DNA) genome. After budding and infection, the RC-DNA migrates in the nucleus, and is converted into a plasmid-like covalently closed circular DNA (cccDNA).</text>
</comment>
<dbReference type="KEGG" id="vg:7360984"/>
<evidence type="ECO:0000256" key="7">
    <source>
        <dbReference type="ARBA" id="ARBA00022759"/>
    </source>
</evidence>
<sequence length="701" mass="81125">MTKSKITLLMNLNLKTSGKSTKTNPYSTYVTVGFYFNGYKGFHLHAYVDTGATSCTASPHIIPTELWEELPKPILVNIANDTNIEIRYVTRNLKVSMTDTNGNKHTFIIPTVYQQNTGMDFIFGQNFLKLYRPFTQDLYEIYLTPKLLKFKIQQRAFKQASPGFLDSIRKQKRGEIISKHATNPINITKLEDNLRIVETILEDSNSKTLSEVSDSKTLSEDSDDYFVYSIQRHNTIVNDLLTQACSENPLDENKNHNGLLAEIKLINPATTVNVKSMAYSPDDAVEINKQIQELLEIKVIRPSRSPHSSPCFLVQNHNEIKRGKKRLVINYKALNAATISDGYLLPNKETILTAIRGRKYFSTLDCKSGFWQIRLNENSKPLTAFSCPMGQYEWNVVPFGLKQAPGLFQRFMDNSFKEYSAFCAVYVDDILVFSKTLDEHYDHLETVLRKCIETGIILSKKKAEVAKTKINYLGFTISNGEIELQSHILENIKLFPSRIPDKKSLQRFLGILTYADQYIRKLAEWRKPLQRKLKKDTVWEWNDSDTQYVEKFKRNLKEFPKLHHPLPDEYLIIETDASHEHWAGVLKSRGTDNLERLCRYTSGSFKPAEINYHSNEKEVLAVKRTITKFKGYLASSEFLVRTDNKYFTYFLRTSIKDDYKQGRLIRWQQWFSHYKFNVEHLAGTHNFTADSLTREFANKPP</sequence>
<evidence type="ECO:0000259" key="11">
    <source>
        <dbReference type="PROSITE" id="PS50878"/>
    </source>
</evidence>
<dbReference type="PANTHER" id="PTHR33064:SF37">
    <property type="entry name" value="RIBONUCLEASE H"/>
    <property type="match status" value="1"/>
</dbReference>
<dbReference type="GeneID" id="7360984"/>
<dbReference type="EC" id="2.7.7.49" evidence="1"/>
<dbReference type="EMBL" id="FJ493469">
    <property type="protein sequence ID" value="ACL36982.1"/>
    <property type="molecule type" value="Genomic_DNA"/>
</dbReference>
<dbReference type="InterPro" id="IPR000477">
    <property type="entry name" value="RT_dom"/>
</dbReference>
<keyword evidence="6" id="KW-0064">Aspartyl protease</keyword>
<dbReference type="Pfam" id="PF02160">
    <property type="entry name" value="Peptidase_A3"/>
    <property type="match status" value="1"/>
</dbReference>
<evidence type="ECO:0000256" key="4">
    <source>
        <dbReference type="ARBA" id="ARBA00022695"/>
    </source>
</evidence>
<evidence type="ECO:0000256" key="8">
    <source>
        <dbReference type="ARBA" id="ARBA00022801"/>
    </source>
</evidence>
<evidence type="ECO:0000256" key="2">
    <source>
        <dbReference type="ARBA" id="ARBA00022670"/>
    </source>
</evidence>
<dbReference type="PROSITE" id="PS50878">
    <property type="entry name" value="RT_POL"/>
    <property type="match status" value="1"/>
</dbReference>
<name>B8Y871_9VIRU</name>